<dbReference type="AlphaFoldDB" id="A0A8J8PY30"/>
<feature type="transmembrane region" description="Helical" evidence="1">
    <location>
        <begin position="38"/>
        <end position="59"/>
    </location>
</feature>
<sequence length="72" mass="7616">MDTRSSTGLLGTLVIATLVALGLFGFLNGYVIDSPGEWLAPTIGSLAVAVAVVGVLIVAGARSRRWRQNPYW</sequence>
<keyword evidence="1" id="KW-0472">Membrane</keyword>
<accession>A0A8J8PY30</accession>
<keyword evidence="1" id="KW-0812">Transmembrane</keyword>
<evidence type="ECO:0000313" key="3">
    <source>
        <dbReference type="Proteomes" id="UP000766904"/>
    </source>
</evidence>
<proteinExistence type="predicted"/>
<gene>
    <name evidence="2" type="ORF">CV102_21200</name>
</gene>
<keyword evidence="1" id="KW-1133">Transmembrane helix</keyword>
<dbReference type="EMBL" id="PHNJ01000016">
    <property type="protein sequence ID" value="TYL36575.1"/>
    <property type="molecule type" value="Genomic_DNA"/>
</dbReference>
<name>A0A8J8PY30_9EURY</name>
<evidence type="ECO:0000256" key="1">
    <source>
        <dbReference type="SAM" id="Phobius"/>
    </source>
</evidence>
<dbReference type="Proteomes" id="UP000766904">
    <property type="component" value="Unassembled WGS sequence"/>
</dbReference>
<keyword evidence="3" id="KW-1185">Reference proteome</keyword>
<feature type="transmembrane region" description="Helical" evidence="1">
    <location>
        <begin position="7"/>
        <end position="32"/>
    </location>
</feature>
<evidence type="ECO:0000313" key="2">
    <source>
        <dbReference type="EMBL" id="TYL36575.1"/>
    </source>
</evidence>
<protein>
    <submittedName>
        <fullName evidence="2">Uncharacterized protein</fullName>
    </submittedName>
</protein>
<comment type="caution">
    <text evidence="2">The sequence shown here is derived from an EMBL/GenBank/DDBJ whole genome shotgun (WGS) entry which is preliminary data.</text>
</comment>
<organism evidence="2 3">
    <name type="scientific">Natronococcus pandeyae</name>
    <dbReference type="NCBI Taxonomy" id="2055836"/>
    <lineage>
        <taxon>Archaea</taxon>
        <taxon>Methanobacteriati</taxon>
        <taxon>Methanobacteriota</taxon>
        <taxon>Stenosarchaea group</taxon>
        <taxon>Halobacteria</taxon>
        <taxon>Halobacteriales</taxon>
        <taxon>Natrialbaceae</taxon>
        <taxon>Natronococcus</taxon>
    </lineage>
</organism>
<reference evidence="2" key="1">
    <citation type="submission" date="2017-11" db="EMBL/GenBank/DDBJ databases">
        <authorList>
            <person name="Kajale S.C."/>
            <person name="Sharma A."/>
        </authorList>
    </citation>
    <scope>NUCLEOTIDE SEQUENCE</scope>
    <source>
        <strain evidence="2">LS1_42</strain>
    </source>
</reference>
<dbReference type="RefSeq" id="WP_148859998.1">
    <property type="nucleotide sequence ID" value="NZ_PHNJ01000016.1"/>
</dbReference>
<dbReference type="OrthoDB" id="177994at2157"/>